<reference evidence="2" key="1">
    <citation type="submission" date="2021-02" db="EMBL/GenBank/DDBJ databases">
        <authorList>
            <person name="Nowell W R."/>
        </authorList>
    </citation>
    <scope>NUCLEOTIDE SEQUENCE</scope>
</reference>
<dbReference type="Proteomes" id="UP000681720">
    <property type="component" value="Unassembled WGS sequence"/>
</dbReference>
<feature type="compositionally biased region" description="Polar residues" evidence="1">
    <location>
        <begin position="132"/>
        <end position="144"/>
    </location>
</feature>
<evidence type="ECO:0000313" key="3">
    <source>
        <dbReference type="Proteomes" id="UP000681720"/>
    </source>
</evidence>
<name>A0A8S2LEG2_9BILA</name>
<protein>
    <submittedName>
        <fullName evidence="2">Uncharacterized protein</fullName>
    </submittedName>
</protein>
<feature type="region of interest" description="Disordered" evidence="1">
    <location>
        <begin position="122"/>
        <end position="154"/>
    </location>
</feature>
<dbReference type="SUPFAM" id="SSF49764">
    <property type="entry name" value="HSP20-like chaperones"/>
    <property type="match status" value="1"/>
</dbReference>
<dbReference type="AlphaFoldDB" id="A0A8S2LEG2"/>
<organism evidence="2 3">
    <name type="scientific">Rotaria magnacalcarata</name>
    <dbReference type="NCBI Taxonomy" id="392030"/>
    <lineage>
        <taxon>Eukaryota</taxon>
        <taxon>Metazoa</taxon>
        <taxon>Spiralia</taxon>
        <taxon>Gnathifera</taxon>
        <taxon>Rotifera</taxon>
        <taxon>Eurotatoria</taxon>
        <taxon>Bdelloidea</taxon>
        <taxon>Philodinida</taxon>
        <taxon>Philodinidae</taxon>
        <taxon>Rotaria</taxon>
    </lineage>
</organism>
<sequence>MNAAGDKTKPIVSSFLMQEEGSYKVLVYLSIPGLKLKRSFINFFKFVPSNGHVKVLNFQNESITFMIDLQTKSYSISVARLPEEIQPEHCSIKYQRDGCRIILIKLEPTPWMNIISNDLSPELDIQGDDDQSPTVSAPSRSSQPTRKKVSALVPPPPFNVVPLASSSSSHPTKKRSQHHRYQVIKEPAQIFIDVLPTTIEYLYIFVLRPDSLSLHEEKFYKVYGSDVPIPPEVVESFHEFKSNLISRFRFDKISPFIDFNHFVLAGGSVLMCFLRNATQFINSDLDFFILDTISRNSSIYYNLYHHYFVKQKVLSSQHVYELQITLGSNMLEIINESHTRKKFILQFIYHPSITSIETYLMAFDLDIIQMCFNGEKVSSTWACICAFNTGMFICYNLTNNLPTLARSVIRISKYYQKKFKLLYPYQFEIDDFLSLAVYQIEHTQNHNYYSSTKKQFGSNHDYFELQKKICQYIYQ</sequence>
<dbReference type="Gene3D" id="2.60.40.790">
    <property type="match status" value="1"/>
</dbReference>
<evidence type="ECO:0000313" key="2">
    <source>
        <dbReference type="EMBL" id="CAF3887016.1"/>
    </source>
</evidence>
<evidence type="ECO:0000256" key="1">
    <source>
        <dbReference type="SAM" id="MobiDB-lite"/>
    </source>
</evidence>
<gene>
    <name evidence="2" type="ORF">GIL414_LOCUS5846</name>
</gene>
<comment type="caution">
    <text evidence="2">The sequence shown here is derived from an EMBL/GenBank/DDBJ whole genome shotgun (WGS) entry which is preliminary data.</text>
</comment>
<accession>A0A8S2LEG2</accession>
<dbReference type="InterPro" id="IPR008978">
    <property type="entry name" value="HSP20-like_chaperone"/>
</dbReference>
<proteinExistence type="predicted"/>
<dbReference type="EMBL" id="CAJOBJ010001594">
    <property type="protein sequence ID" value="CAF3887016.1"/>
    <property type="molecule type" value="Genomic_DNA"/>
</dbReference>